<proteinExistence type="predicted"/>
<dbReference type="Pfam" id="PF03771">
    <property type="entry name" value="SPDY"/>
    <property type="match status" value="1"/>
</dbReference>
<evidence type="ECO:0000259" key="1">
    <source>
        <dbReference type="Pfam" id="PF03771"/>
    </source>
</evidence>
<protein>
    <submittedName>
        <fullName evidence="2">DUF317 domain-containing protein</fullName>
    </submittedName>
</protein>
<accession>A0ABU2QUV9</accession>
<organism evidence="2 3">
    <name type="scientific">Streptomyces evansiae</name>
    <dbReference type="NCBI Taxonomy" id="3075535"/>
    <lineage>
        <taxon>Bacteria</taxon>
        <taxon>Bacillati</taxon>
        <taxon>Actinomycetota</taxon>
        <taxon>Actinomycetes</taxon>
        <taxon>Kitasatosporales</taxon>
        <taxon>Streptomycetaceae</taxon>
        <taxon>Streptomyces</taxon>
    </lineage>
</organism>
<name>A0ABU2QUV9_9ACTN</name>
<evidence type="ECO:0000313" key="3">
    <source>
        <dbReference type="Proteomes" id="UP001183610"/>
    </source>
</evidence>
<comment type="caution">
    <text evidence="2">The sequence shown here is derived from an EMBL/GenBank/DDBJ whole genome shotgun (WGS) entry which is preliminary data.</text>
</comment>
<keyword evidence="3" id="KW-1185">Reference proteome</keyword>
<feature type="domain" description="DUF317" evidence="1">
    <location>
        <begin position="45"/>
        <end position="103"/>
    </location>
</feature>
<dbReference type="InterPro" id="IPR005523">
    <property type="entry name" value="DUF317_SPDY"/>
</dbReference>
<reference evidence="3" key="1">
    <citation type="submission" date="2023-07" db="EMBL/GenBank/DDBJ databases">
        <title>30 novel species of actinomycetes from the DSMZ collection.</title>
        <authorList>
            <person name="Nouioui I."/>
        </authorList>
    </citation>
    <scope>NUCLEOTIDE SEQUENCE [LARGE SCALE GENOMIC DNA]</scope>
    <source>
        <strain evidence="3">DSM 41979</strain>
    </source>
</reference>
<gene>
    <name evidence="2" type="ORF">RM698_01765</name>
</gene>
<evidence type="ECO:0000313" key="2">
    <source>
        <dbReference type="EMBL" id="MDT0407778.1"/>
    </source>
</evidence>
<dbReference type="EMBL" id="JAVRET010000002">
    <property type="protein sequence ID" value="MDT0407778.1"/>
    <property type="molecule type" value="Genomic_DNA"/>
</dbReference>
<dbReference type="RefSeq" id="WP_010262900.1">
    <property type="nucleotide sequence ID" value="NZ_JAVRET010000002.1"/>
</dbReference>
<dbReference type="Proteomes" id="UP001183610">
    <property type="component" value="Unassembled WGS sequence"/>
</dbReference>
<sequence>MPSSPSVLARDSALLSDYDAGPLLDLLTVRGWTLAETPLADVHATSPDGRLYIGWLPEDPGAWARGIHVHVTATPVGHEPWTQEFGIGTPLTAVTRFVTALLD</sequence>